<feature type="transmembrane region" description="Helical" evidence="5">
    <location>
        <begin position="468"/>
        <end position="484"/>
    </location>
</feature>
<feature type="transmembrane region" description="Helical" evidence="5">
    <location>
        <begin position="176"/>
        <end position="197"/>
    </location>
</feature>
<evidence type="ECO:0000313" key="7">
    <source>
        <dbReference type="EMBL" id="GAM43464.1"/>
    </source>
</evidence>
<organism evidence="7 8">
    <name type="scientific">Talaromyces pinophilus</name>
    <name type="common">Penicillium pinophilum</name>
    <dbReference type="NCBI Taxonomy" id="128442"/>
    <lineage>
        <taxon>Eukaryota</taxon>
        <taxon>Fungi</taxon>
        <taxon>Dikarya</taxon>
        <taxon>Ascomycota</taxon>
        <taxon>Pezizomycotina</taxon>
        <taxon>Eurotiomycetes</taxon>
        <taxon>Eurotiomycetidae</taxon>
        <taxon>Eurotiales</taxon>
        <taxon>Trichocomaceae</taxon>
        <taxon>Talaromyces</taxon>
        <taxon>Talaromyces sect. Talaromyces</taxon>
    </lineage>
</organism>
<feature type="transmembrane region" description="Helical" evidence="5">
    <location>
        <begin position="395"/>
        <end position="419"/>
    </location>
</feature>
<feature type="transmembrane region" description="Helical" evidence="5">
    <location>
        <begin position="57"/>
        <end position="77"/>
    </location>
</feature>
<gene>
    <name evidence="7" type="ORF">TCE0_050f18300</name>
</gene>
<evidence type="ECO:0000256" key="4">
    <source>
        <dbReference type="ARBA" id="ARBA00023136"/>
    </source>
</evidence>
<dbReference type="Gene3D" id="1.20.1250.20">
    <property type="entry name" value="MFS general substrate transporter like domains"/>
    <property type="match status" value="1"/>
</dbReference>
<dbReference type="Pfam" id="PF07690">
    <property type="entry name" value="MFS_1"/>
    <property type="match status" value="1"/>
</dbReference>
<dbReference type="EMBL" id="DF933846">
    <property type="protein sequence ID" value="GAM43464.1"/>
    <property type="molecule type" value="Genomic_DNA"/>
</dbReference>
<feature type="transmembrane region" description="Helical" evidence="5">
    <location>
        <begin position="147"/>
        <end position="170"/>
    </location>
</feature>
<accession>A0A0B8MYX9</accession>
<dbReference type="SUPFAM" id="SSF103473">
    <property type="entry name" value="MFS general substrate transporter"/>
    <property type="match status" value="1"/>
</dbReference>
<evidence type="ECO:0000256" key="1">
    <source>
        <dbReference type="ARBA" id="ARBA00004141"/>
    </source>
</evidence>
<dbReference type="AlphaFoldDB" id="A0A0B8MYX9"/>
<evidence type="ECO:0000256" key="3">
    <source>
        <dbReference type="ARBA" id="ARBA00022989"/>
    </source>
</evidence>
<keyword evidence="2 5" id="KW-0812">Transmembrane</keyword>
<feature type="transmembrane region" description="Helical" evidence="5">
    <location>
        <begin position="281"/>
        <end position="312"/>
    </location>
</feature>
<feature type="transmembrane region" description="Helical" evidence="5">
    <location>
        <begin position="89"/>
        <end position="106"/>
    </location>
</feature>
<reference evidence="8" key="1">
    <citation type="journal article" date="2015" name="Genome Announc.">
        <title>Draft genome sequence of Talaromyces cellulolyticus strain Y-94, a source of lignocellulosic biomass-degrading enzymes.</title>
        <authorList>
            <person name="Fujii T."/>
            <person name="Koike H."/>
            <person name="Sawayama S."/>
            <person name="Yano S."/>
            <person name="Inoue H."/>
        </authorList>
    </citation>
    <scope>NUCLEOTIDE SEQUENCE [LARGE SCALE GENOMIC DNA]</scope>
    <source>
        <strain evidence="8">Y-94</strain>
    </source>
</reference>
<dbReference type="InterPro" id="IPR011701">
    <property type="entry name" value="MFS"/>
</dbReference>
<comment type="subcellular location">
    <subcellularLocation>
        <location evidence="1">Membrane</location>
        <topology evidence="1">Multi-pass membrane protein</topology>
    </subcellularLocation>
</comment>
<sequence>MSSFSTCTYGDPKFWPAYIRHMALVNVCVMVFIANMYTASIATGFSELAIEFRASNAQLTSTISYPVLALGVGNLFWTPTSICFGKRPTIIAAIVVFLAGNIWSIKATSLNSLTASRVVAAFAGGSIDSLGPAIVADLYMERYFATAMAVFSFSLSGGSQIGPMIAGFLINAKGWRWFFILCAILVGVNFVLILLFFPETNYRRVLYDDATAEEADKQAVQMVEYKNTGKDCSDVQASSAVDLNPEYAGSYWKDLVSFKDRGIETRGILGWPRQFSLPFRFILVPHVLFATISYGVFLAGCVMVSTIAPSILSPPPYLLQPSGIGLFSLASFVGIIVAYPVAGPLTDSLSRALRRRYHSETHNPEDRLPALIVPFIVAPPGLLLLGYIFHEQRSVYIAAVGFAMQVSGLVLVPSSVLSVVVDGWPASGSEALVLINAGKNAIAFGLTLSTTDWLASEGLLKMCWEMTAIQWAVLALGSILYFWGPSLRKKTQWLL</sequence>
<dbReference type="GO" id="GO:0022857">
    <property type="term" value="F:transmembrane transporter activity"/>
    <property type="evidence" value="ECO:0007669"/>
    <property type="project" value="InterPro"/>
</dbReference>
<dbReference type="GO" id="GO:0005886">
    <property type="term" value="C:plasma membrane"/>
    <property type="evidence" value="ECO:0007669"/>
    <property type="project" value="TreeGrafter"/>
</dbReference>
<feature type="transmembrane region" description="Helical" evidence="5">
    <location>
        <begin position="431"/>
        <end position="448"/>
    </location>
</feature>
<dbReference type="PANTHER" id="PTHR23502">
    <property type="entry name" value="MAJOR FACILITATOR SUPERFAMILY"/>
    <property type="match status" value="1"/>
</dbReference>
<dbReference type="PROSITE" id="PS50850">
    <property type="entry name" value="MFS"/>
    <property type="match status" value="1"/>
</dbReference>
<feature type="transmembrane region" description="Helical" evidence="5">
    <location>
        <begin position="324"/>
        <end position="347"/>
    </location>
</feature>
<feature type="transmembrane region" description="Helical" evidence="5">
    <location>
        <begin position="23"/>
        <end position="45"/>
    </location>
</feature>
<evidence type="ECO:0000256" key="2">
    <source>
        <dbReference type="ARBA" id="ARBA00022692"/>
    </source>
</evidence>
<dbReference type="InterPro" id="IPR020846">
    <property type="entry name" value="MFS_dom"/>
</dbReference>
<dbReference type="InterPro" id="IPR036259">
    <property type="entry name" value="MFS_trans_sf"/>
</dbReference>
<dbReference type="PANTHER" id="PTHR23502:SF160">
    <property type="entry name" value="MAJOR FACILITATOR SUPERFAMILY (MFS) PROFILE DOMAIN-CONTAINING PROTEIN-RELATED"/>
    <property type="match status" value="1"/>
</dbReference>
<dbReference type="Proteomes" id="UP000053095">
    <property type="component" value="Unassembled WGS sequence"/>
</dbReference>
<protein>
    <submittedName>
        <fullName evidence="7">MFS transporter</fullName>
    </submittedName>
</protein>
<evidence type="ECO:0000313" key="8">
    <source>
        <dbReference type="Proteomes" id="UP000053095"/>
    </source>
</evidence>
<feature type="domain" description="Major facilitator superfamily (MFS) profile" evidence="6">
    <location>
        <begin position="23"/>
        <end position="495"/>
    </location>
</feature>
<name>A0A0B8MYX9_TALPI</name>
<keyword evidence="8" id="KW-1185">Reference proteome</keyword>
<evidence type="ECO:0000259" key="6">
    <source>
        <dbReference type="PROSITE" id="PS50850"/>
    </source>
</evidence>
<proteinExistence type="predicted"/>
<feature type="transmembrane region" description="Helical" evidence="5">
    <location>
        <begin position="118"/>
        <end position="140"/>
    </location>
</feature>
<evidence type="ECO:0000256" key="5">
    <source>
        <dbReference type="SAM" id="Phobius"/>
    </source>
</evidence>
<keyword evidence="3 5" id="KW-1133">Transmembrane helix</keyword>
<keyword evidence="4 5" id="KW-0472">Membrane</keyword>
<feature type="transmembrane region" description="Helical" evidence="5">
    <location>
        <begin position="368"/>
        <end position="389"/>
    </location>
</feature>